<protein>
    <submittedName>
        <fullName evidence="3">SRPBCC domain-containing protein</fullName>
    </submittedName>
</protein>
<feature type="domain" description="Activator of Hsp90 ATPase homologue 1/2-like C-terminal" evidence="2">
    <location>
        <begin position="14"/>
        <end position="137"/>
    </location>
</feature>
<evidence type="ECO:0000256" key="1">
    <source>
        <dbReference type="ARBA" id="ARBA00006817"/>
    </source>
</evidence>
<dbReference type="RefSeq" id="WP_314513609.1">
    <property type="nucleotide sequence ID" value="NZ_JASJOU010000007.1"/>
</dbReference>
<dbReference type="SUPFAM" id="SSF55961">
    <property type="entry name" value="Bet v1-like"/>
    <property type="match status" value="1"/>
</dbReference>
<sequence>MTQVTTVQKSVLINTSAAKVWHAITDPDMIKQLFFGTTVESEWKVGGPIVYHGEWEGNSYIDKGTILQLEPEKRFQHTYWSSVAGTTDAPENYATITYEITQEGNQSRLAITQDNVISEKTGDGWQQLLENMKKILETNS</sequence>
<dbReference type="Pfam" id="PF08327">
    <property type="entry name" value="AHSA1"/>
    <property type="match status" value="1"/>
</dbReference>
<keyword evidence="4" id="KW-1185">Reference proteome</keyword>
<dbReference type="InterPro" id="IPR023393">
    <property type="entry name" value="START-like_dom_sf"/>
</dbReference>
<dbReference type="Gene3D" id="3.30.530.20">
    <property type="match status" value="1"/>
</dbReference>
<comment type="similarity">
    <text evidence="1">Belongs to the AHA1 family.</text>
</comment>
<evidence type="ECO:0000259" key="2">
    <source>
        <dbReference type="Pfam" id="PF08327"/>
    </source>
</evidence>
<comment type="caution">
    <text evidence="3">The sequence shown here is derived from an EMBL/GenBank/DDBJ whole genome shotgun (WGS) entry which is preliminary data.</text>
</comment>
<evidence type="ECO:0000313" key="3">
    <source>
        <dbReference type="EMBL" id="MDJ1503118.1"/>
    </source>
</evidence>
<dbReference type="InterPro" id="IPR013538">
    <property type="entry name" value="ASHA1/2-like_C"/>
</dbReference>
<organism evidence="3 4">
    <name type="scientific">Xanthocytophaga agilis</name>
    <dbReference type="NCBI Taxonomy" id="3048010"/>
    <lineage>
        <taxon>Bacteria</taxon>
        <taxon>Pseudomonadati</taxon>
        <taxon>Bacteroidota</taxon>
        <taxon>Cytophagia</taxon>
        <taxon>Cytophagales</taxon>
        <taxon>Rhodocytophagaceae</taxon>
        <taxon>Xanthocytophaga</taxon>
    </lineage>
</organism>
<name>A0AAE3UI04_9BACT</name>
<proteinExistence type="inferred from homology"/>
<dbReference type="EMBL" id="JASJOU010000007">
    <property type="protein sequence ID" value="MDJ1503118.1"/>
    <property type="molecule type" value="Genomic_DNA"/>
</dbReference>
<reference evidence="3" key="1">
    <citation type="submission" date="2023-05" db="EMBL/GenBank/DDBJ databases">
        <authorList>
            <person name="Zhang X."/>
        </authorList>
    </citation>
    <scope>NUCLEOTIDE SEQUENCE</scope>
    <source>
        <strain evidence="3">BD1B2-1</strain>
    </source>
</reference>
<evidence type="ECO:0000313" key="4">
    <source>
        <dbReference type="Proteomes" id="UP001232063"/>
    </source>
</evidence>
<accession>A0AAE3UI04</accession>
<gene>
    <name evidence="3" type="ORF">QNI22_20790</name>
</gene>
<dbReference type="AlphaFoldDB" id="A0AAE3UI04"/>
<dbReference type="Proteomes" id="UP001232063">
    <property type="component" value="Unassembled WGS sequence"/>
</dbReference>